<dbReference type="STRING" id="279824.SAMN03080617_00905"/>
<keyword evidence="5" id="KW-0812">Transmembrane</keyword>
<dbReference type="PANTHER" id="PTHR30026:SF20">
    <property type="entry name" value="OUTER MEMBRANE PROTEIN TOLC"/>
    <property type="match status" value="1"/>
</dbReference>
<dbReference type="AlphaFoldDB" id="A0A1G5W5C1"/>
<evidence type="ECO:0000256" key="5">
    <source>
        <dbReference type="ARBA" id="ARBA00022692"/>
    </source>
</evidence>
<evidence type="ECO:0000313" key="9">
    <source>
        <dbReference type="Proteomes" id="UP000198756"/>
    </source>
</evidence>
<dbReference type="SUPFAM" id="SSF56954">
    <property type="entry name" value="Outer membrane efflux proteins (OEP)"/>
    <property type="match status" value="1"/>
</dbReference>
<evidence type="ECO:0000313" key="8">
    <source>
        <dbReference type="EMBL" id="SDA52866.1"/>
    </source>
</evidence>
<evidence type="ECO:0000256" key="7">
    <source>
        <dbReference type="ARBA" id="ARBA00023237"/>
    </source>
</evidence>
<keyword evidence="9" id="KW-1185">Reference proteome</keyword>
<dbReference type="Proteomes" id="UP000198756">
    <property type="component" value="Unassembled WGS sequence"/>
</dbReference>
<evidence type="ECO:0000256" key="3">
    <source>
        <dbReference type="ARBA" id="ARBA00022448"/>
    </source>
</evidence>
<dbReference type="InterPro" id="IPR003423">
    <property type="entry name" value="OMP_efflux"/>
</dbReference>
<dbReference type="EMBL" id="FMXE01000005">
    <property type="protein sequence ID" value="SDA52866.1"/>
    <property type="molecule type" value="Genomic_DNA"/>
</dbReference>
<dbReference type="InterPro" id="IPR051906">
    <property type="entry name" value="TolC-like"/>
</dbReference>
<keyword evidence="4" id="KW-1134">Transmembrane beta strand</keyword>
<evidence type="ECO:0000256" key="2">
    <source>
        <dbReference type="ARBA" id="ARBA00007613"/>
    </source>
</evidence>
<keyword evidence="7" id="KW-0998">Cell outer membrane</keyword>
<dbReference type="Pfam" id="PF02321">
    <property type="entry name" value="OEP"/>
    <property type="match status" value="2"/>
</dbReference>
<dbReference type="GO" id="GO:0015288">
    <property type="term" value="F:porin activity"/>
    <property type="evidence" value="ECO:0007669"/>
    <property type="project" value="TreeGrafter"/>
</dbReference>
<protein>
    <submittedName>
        <fullName evidence="8">Outer membrane protein</fullName>
    </submittedName>
</protein>
<evidence type="ECO:0000256" key="1">
    <source>
        <dbReference type="ARBA" id="ARBA00004442"/>
    </source>
</evidence>
<dbReference type="GO" id="GO:1990281">
    <property type="term" value="C:efflux pump complex"/>
    <property type="evidence" value="ECO:0007669"/>
    <property type="project" value="TreeGrafter"/>
</dbReference>
<dbReference type="Gene3D" id="1.20.1600.10">
    <property type="entry name" value="Outer membrane efflux proteins (OEP)"/>
    <property type="match status" value="1"/>
</dbReference>
<keyword evidence="3" id="KW-0813">Transport</keyword>
<accession>A0A1G5W5C1</accession>
<comment type="similarity">
    <text evidence="2">Belongs to the outer membrane factor (OMF) (TC 1.B.17) family.</text>
</comment>
<dbReference type="GO" id="GO:0009279">
    <property type="term" value="C:cell outer membrane"/>
    <property type="evidence" value="ECO:0007669"/>
    <property type="project" value="UniProtKB-SubCell"/>
</dbReference>
<evidence type="ECO:0000256" key="6">
    <source>
        <dbReference type="ARBA" id="ARBA00023136"/>
    </source>
</evidence>
<reference evidence="9" key="1">
    <citation type="submission" date="2016-10" db="EMBL/GenBank/DDBJ databases">
        <authorList>
            <person name="Varghese N."/>
            <person name="Submissions S."/>
        </authorList>
    </citation>
    <scope>NUCLEOTIDE SEQUENCE [LARGE SCALE GENOMIC DNA]</scope>
    <source>
        <strain evidence="9">DSM 22703</strain>
    </source>
</reference>
<proteinExistence type="inferred from homology"/>
<dbReference type="OrthoDB" id="9811587at2"/>
<keyword evidence="6" id="KW-0472">Membrane</keyword>
<dbReference type="GO" id="GO:0015562">
    <property type="term" value="F:efflux transmembrane transporter activity"/>
    <property type="evidence" value="ECO:0007669"/>
    <property type="project" value="InterPro"/>
</dbReference>
<sequence>MKRLQNKLSITTLLGVFLLVGNVKAQDTIPLNFEMAVDLALSKNLDYKIQENNMSILQREKQVAFLSHLPNVGVSTNIARQSGQQFQQIEGEIVVTNVTNDIVGGNLSMNMPLFNSGRRILDTQSANLALQAGEKGLNRAKQQVIFDVSQRYLQVLLDQELLRIAGENLDNQKQQLTQIEGFVDAGLRTISDLYNQQSEVARLESVKVDAAVQLQNNLWLLSEYLQLAPGVVPSIESVEPIRETGSFDGLDIVQLYELATSNRQDLSQQSLLATSFKKDMQALKAMYFPRLNAFYNYNTFFTSLDSRSLQEQFLRIYPQNTRGIGIVIPIFTNFQARLDVTRSRAAYENQLLRKESIERKVYQDVKLAHQNYSAALRKEKNSQVQVLAAEEAFKAVSERFRLGLSSFVDISTANQTMVRAQADLAQAVYTLYFQEVLMKFALGTLEY</sequence>
<dbReference type="RefSeq" id="WP_092728754.1">
    <property type="nucleotide sequence ID" value="NZ_FMXE01000005.1"/>
</dbReference>
<name>A0A1G5W5C1_9BACT</name>
<gene>
    <name evidence="8" type="ORF">SAMN03080617_00905</name>
</gene>
<comment type="subcellular location">
    <subcellularLocation>
        <location evidence="1">Cell outer membrane</location>
    </subcellularLocation>
</comment>
<organism evidence="8 9">
    <name type="scientific">Algoriphagus alkaliphilus</name>
    <dbReference type="NCBI Taxonomy" id="279824"/>
    <lineage>
        <taxon>Bacteria</taxon>
        <taxon>Pseudomonadati</taxon>
        <taxon>Bacteroidota</taxon>
        <taxon>Cytophagia</taxon>
        <taxon>Cytophagales</taxon>
        <taxon>Cyclobacteriaceae</taxon>
        <taxon>Algoriphagus</taxon>
    </lineage>
</organism>
<dbReference type="PANTHER" id="PTHR30026">
    <property type="entry name" value="OUTER MEMBRANE PROTEIN TOLC"/>
    <property type="match status" value="1"/>
</dbReference>
<evidence type="ECO:0000256" key="4">
    <source>
        <dbReference type="ARBA" id="ARBA00022452"/>
    </source>
</evidence>